<protein>
    <submittedName>
        <fullName evidence="1">Uncharacterized protein</fullName>
    </submittedName>
</protein>
<name>A0ABX9M7K0_9LEPT</name>
<keyword evidence="2" id="KW-1185">Reference proteome</keyword>
<accession>A0ABX9M7K0</accession>
<evidence type="ECO:0000313" key="2">
    <source>
        <dbReference type="Proteomes" id="UP000285569"/>
    </source>
</evidence>
<proteinExistence type="predicted"/>
<reference evidence="2" key="1">
    <citation type="submission" date="2018-05" db="EMBL/GenBank/DDBJ databases">
        <title>Leptospira yasudae sp. nov. and Leptospira stimsonii sp. nov., two pathogenic species of the genus Leptospira isolated from environmental sources.</title>
        <authorList>
            <person name="Casanovas-Massana A."/>
            <person name="Hamond C."/>
            <person name="Santos L.A."/>
            <person name="Hacker K.P."/>
            <person name="Balassiano I."/>
            <person name="Medeiros M.A."/>
            <person name="Reis M.G."/>
            <person name="Ko A.I."/>
            <person name="Wunder E.A."/>
        </authorList>
    </citation>
    <scope>NUCLEOTIDE SEQUENCE [LARGE SCALE GENOMIC DNA]</scope>
    <source>
        <strain evidence="2">B21</strain>
    </source>
</reference>
<dbReference type="Proteomes" id="UP000285569">
    <property type="component" value="Unassembled WGS sequence"/>
</dbReference>
<reference evidence="1 2" key="2">
    <citation type="journal article" date="2020" name="Int. J. Syst. Evol. Microbiol.">
        <title>Leptospira yasudae sp. nov. and Leptospira stimsonii sp. nov., two new species of the pathogenic group isolated from environmental sources.</title>
        <authorList>
            <person name="Casanovas-Massana A."/>
            <person name="Hamond C."/>
            <person name="Santos L.A."/>
            <person name="de Oliveira D."/>
            <person name="Hacker K.P."/>
            <person name="Balassiano I."/>
            <person name="Costa F."/>
            <person name="Medeiros M.A."/>
            <person name="Reis M.G."/>
            <person name="Ko A.I."/>
            <person name="Wunder E.A."/>
        </authorList>
    </citation>
    <scope>NUCLEOTIDE SEQUENCE [LARGE SCALE GENOMIC DNA]</scope>
    <source>
        <strain evidence="1 2">B21</strain>
    </source>
</reference>
<comment type="caution">
    <text evidence="1">The sequence shown here is derived from an EMBL/GenBank/DDBJ whole genome shotgun (WGS) entry which is preliminary data.</text>
</comment>
<dbReference type="EMBL" id="QHCR01000002">
    <property type="protein sequence ID" value="RHX81484.1"/>
    <property type="molecule type" value="Genomic_DNA"/>
</dbReference>
<evidence type="ECO:0000313" key="1">
    <source>
        <dbReference type="EMBL" id="RHX81484.1"/>
    </source>
</evidence>
<organism evidence="1 2">
    <name type="scientific">Leptospira yasudae</name>
    <dbReference type="NCBI Taxonomy" id="2202201"/>
    <lineage>
        <taxon>Bacteria</taxon>
        <taxon>Pseudomonadati</taxon>
        <taxon>Spirochaetota</taxon>
        <taxon>Spirochaetia</taxon>
        <taxon>Leptospirales</taxon>
        <taxon>Leptospiraceae</taxon>
        <taxon>Leptospira</taxon>
    </lineage>
</organism>
<sequence length="81" mass="10159">MSFCLYFSQINFLFRQESFRFRWKRNFFLSLPLQTILAFLITQQKVSELLLIFYFFRIIIRNFLKKIYELGSFEFFVWNSK</sequence>
<gene>
    <name evidence="1" type="ORF">DLM77_05170</name>
</gene>